<dbReference type="SMART" id="SM00361">
    <property type="entry name" value="RRM_1"/>
    <property type="match status" value="1"/>
</dbReference>
<dbReference type="CDD" id="cd12438">
    <property type="entry name" value="RRM_CNOT4"/>
    <property type="match status" value="1"/>
</dbReference>
<dbReference type="STRING" id="478820.A0A196SJE1"/>
<comment type="caution">
    <text evidence="3">The sequence shown here is derived from an EMBL/GenBank/DDBJ whole genome shotgun (WGS) entry which is preliminary data.</text>
</comment>
<dbReference type="SUPFAM" id="SSF54928">
    <property type="entry name" value="RNA-binding domain, RBD"/>
    <property type="match status" value="1"/>
</dbReference>
<dbReference type="SUPFAM" id="SSF57850">
    <property type="entry name" value="RING/U-box"/>
    <property type="match status" value="1"/>
</dbReference>
<dbReference type="Proteomes" id="UP000078348">
    <property type="component" value="Unassembled WGS sequence"/>
</dbReference>
<evidence type="ECO:0000259" key="2">
    <source>
        <dbReference type="SMART" id="SM00361"/>
    </source>
</evidence>
<dbReference type="InterPro" id="IPR039780">
    <property type="entry name" value="Mot2"/>
</dbReference>
<accession>A0A196SJE1</accession>
<proteinExistence type="predicted"/>
<evidence type="ECO:0000256" key="1">
    <source>
        <dbReference type="SAM" id="MobiDB-lite"/>
    </source>
</evidence>
<dbReference type="Pfam" id="PF14570">
    <property type="entry name" value="zf-RING_4"/>
    <property type="match status" value="1"/>
</dbReference>
<feature type="domain" description="RNA recognition motif" evidence="2">
    <location>
        <begin position="118"/>
        <end position="196"/>
    </location>
</feature>
<dbReference type="GO" id="GO:0016874">
    <property type="term" value="F:ligase activity"/>
    <property type="evidence" value="ECO:0007669"/>
    <property type="project" value="UniProtKB-KW"/>
</dbReference>
<dbReference type="GO" id="GO:0003676">
    <property type="term" value="F:nucleic acid binding"/>
    <property type="evidence" value="ECO:0007669"/>
    <property type="project" value="InterPro"/>
</dbReference>
<dbReference type="CDD" id="cd16618">
    <property type="entry name" value="mRING-HC-C4C4_CNOT4"/>
    <property type="match status" value="1"/>
</dbReference>
<dbReference type="InterPro" id="IPR039515">
    <property type="entry name" value="NOT4_mRING-HC-C4C4"/>
</dbReference>
<dbReference type="InterPro" id="IPR012677">
    <property type="entry name" value="Nucleotide-bd_a/b_plait_sf"/>
</dbReference>
<keyword evidence="3" id="KW-0436">Ligase</keyword>
<dbReference type="GO" id="GO:0030014">
    <property type="term" value="C:CCR4-NOT complex"/>
    <property type="evidence" value="ECO:0007669"/>
    <property type="project" value="InterPro"/>
</dbReference>
<dbReference type="PANTHER" id="PTHR12603">
    <property type="entry name" value="CCR4-NOT TRANSCRIPTION COMPLEX RELATED"/>
    <property type="match status" value="1"/>
</dbReference>
<evidence type="ECO:0000313" key="3">
    <source>
        <dbReference type="EMBL" id="OAO16302.1"/>
    </source>
</evidence>
<name>A0A196SJE1_BLAHN</name>
<dbReference type="PANTHER" id="PTHR12603:SF0">
    <property type="entry name" value="CCR4-NOT TRANSCRIPTION COMPLEX SUBUNIT 4"/>
    <property type="match status" value="1"/>
</dbReference>
<sequence length="421" mass="47413">MSDYSSDSSDLSDEDKQLCPLCCEPMDETDLKLFPCPCNFQICLWCLKTLVENNRPCPNCRRPYNPDDYRTVERKVIKKPKPVEETKVEEKPREEQHKVPTAEEMRDMQTVRVIQKNLVYVIGLPLEVSSEATIRRKDMFGQYGHLSKIVVNNRNPICDKSSTCGVYLTYDTNEQALECIKCVDGFTLCGKLLKASYGTTKYCFNFTKGQKCTNPDCLYLHHLANKEDCFTKEEMVTRQIEFYQITHPGGGSQWDERLQRYIYHKVSDEYVTSLPPPASLRAAPKKAKTVTTPILSPATHTAKATLPALAKEEVASEVVKEEEVVDWAAFVTPVLFSFSQQEVTKTAPPGKALAATLQKTIPFTFEKVGFGIKPSTLGLMPMSLDDGEKVDVQQLLKYGSVLEGLYNGHAMSTQIESLQKG</sequence>
<gene>
    <name evidence="3" type="ORF">AV274_1995</name>
</gene>
<dbReference type="InterPro" id="IPR003954">
    <property type="entry name" value="RRM_euk-type"/>
</dbReference>
<evidence type="ECO:0000313" key="4">
    <source>
        <dbReference type="Proteomes" id="UP000078348"/>
    </source>
</evidence>
<dbReference type="AlphaFoldDB" id="A0A196SJE1"/>
<organism evidence="3 4">
    <name type="scientific">Blastocystis sp. subtype 1 (strain ATCC 50177 / NandII)</name>
    <dbReference type="NCBI Taxonomy" id="478820"/>
    <lineage>
        <taxon>Eukaryota</taxon>
        <taxon>Sar</taxon>
        <taxon>Stramenopiles</taxon>
        <taxon>Bigyra</taxon>
        <taxon>Opalozoa</taxon>
        <taxon>Opalinata</taxon>
        <taxon>Blastocystidae</taxon>
        <taxon>Blastocystis</taxon>
    </lineage>
</organism>
<reference evidence="3 4" key="1">
    <citation type="submission" date="2016-05" db="EMBL/GenBank/DDBJ databases">
        <title>Nuclear genome of Blastocystis sp. subtype 1 NandII.</title>
        <authorList>
            <person name="Gentekaki E."/>
            <person name="Curtis B."/>
            <person name="Stairs C."/>
            <person name="Eme L."/>
            <person name="Herman E."/>
            <person name="Klimes V."/>
            <person name="Arias M.C."/>
            <person name="Elias M."/>
            <person name="Hilliou F."/>
            <person name="Klute M."/>
            <person name="Malik S.-B."/>
            <person name="Pightling A."/>
            <person name="Rachubinski R."/>
            <person name="Salas D."/>
            <person name="Schlacht A."/>
            <person name="Suga H."/>
            <person name="Archibald J."/>
            <person name="Ball S.G."/>
            <person name="Clark G."/>
            <person name="Dacks J."/>
            <person name="Van Der Giezen M."/>
            <person name="Tsaousis A."/>
            <person name="Roger A."/>
        </authorList>
    </citation>
    <scope>NUCLEOTIDE SEQUENCE [LARGE SCALE GENOMIC DNA]</scope>
    <source>
        <strain evidence="4">ATCC 50177 / NandII</strain>
    </source>
</reference>
<dbReference type="EMBL" id="LXWW01000090">
    <property type="protein sequence ID" value="OAO16302.1"/>
    <property type="molecule type" value="Genomic_DNA"/>
</dbReference>
<dbReference type="GO" id="GO:0004842">
    <property type="term" value="F:ubiquitin-protein transferase activity"/>
    <property type="evidence" value="ECO:0007669"/>
    <property type="project" value="InterPro"/>
</dbReference>
<keyword evidence="4" id="KW-1185">Reference proteome</keyword>
<dbReference type="InterPro" id="IPR034261">
    <property type="entry name" value="CNOT4_RRM"/>
</dbReference>
<dbReference type="GO" id="GO:0016567">
    <property type="term" value="P:protein ubiquitination"/>
    <property type="evidence" value="ECO:0007669"/>
    <property type="project" value="TreeGrafter"/>
</dbReference>
<dbReference type="Gene3D" id="3.30.70.330">
    <property type="match status" value="1"/>
</dbReference>
<protein>
    <submittedName>
        <fullName evidence="3">CCR4-NOT core ubiquitin-protein ligase subunit MOT2</fullName>
    </submittedName>
</protein>
<dbReference type="Gene3D" id="3.30.40.10">
    <property type="entry name" value="Zinc/RING finger domain, C3HC4 (zinc finger)"/>
    <property type="match status" value="1"/>
</dbReference>
<dbReference type="InterPro" id="IPR013083">
    <property type="entry name" value="Znf_RING/FYVE/PHD"/>
</dbReference>
<dbReference type="OrthoDB" id="1923159at2759"/>
<dbReference type="InterPro" id="IPR035979">
    <property type="entry name" value="RBD_domain_sf"/>
</dbReference>
<feature type="region of interest" description="Disordered" evidence="1">
    <location>
        <begin position="80"/>
        <end position="100"/>
    </location>
</feature>